<sequence length="184" mass="19289">MGECSLLPWIIDTGATLHATDTLACLFDHYEGLCLLWFCPIVVSVMLLDVAVNSGSIRGGTVLAVQQASVELWHSRLDYDGIVFQGVTTLPVSETEPMADVGASGSDEEETEPMADVAASVSDLGVQQVAEVVSSTEAGPVEGGTMATEVAVGSENGVTDLQLGRGHRVRSTPAHLRDIVTSCD</sequence>
<accession>A0AAV3PBQ1</accession>
<comment type="caution">
    <text evidence="1">The sequence shown here is derived from an EMBL/GenBank/DDBJ whole genome shotgun (WGS) entry which is preliminary data.</text>
</comment>
<keyword evidence="2" id="KW-1185">Reference proteome</keyword>
<proteinExistence type="predicted"/>
<reference evidence="1 2" key="1">
    <citation type="submission" date="2024-01" db="EMBL/GenBank/DDBJ databases">
        <title>The complete chloroplast genome sequence of Lithospermum erythrorhizon: insights into the phylogenetic relationship among Boraginaceae species and the maternal lineages of purple gromwells.</title>
        <authorList>
            <person name="Okada T."/>
            <person name="Watanabe K."/>
        </authorList>
    </citation>
    <scope>NUCLEOTIDE SEQUENCE [LARGE SCALE GENOMIC DNA]</scope>
</reference>
<organism evidence="1 2">
    <name type="scientific">Lithospermum erythrorhizon</name>
    <name type="common">Purple gromwell</name>
    <name type="synonym">Lithospermum officinale var. erythrorhizon</name>
    <dbReference type="NCBI Taxonomy" id="34254"/>
    <lineage>
        <taxon>Eukaryota</taxon>
        <taxon>Viridiplantae</taxon>
        <taxon>Streptophyta</taxon>
        <taxon>Embryophyta</taxon>
        <taxon>Tracheophyta</taxon>
        <taxon>Spermatophyta</taxon>
        <taxon>Magnoliopsida</taxon>
        <taxon>eudicotyledons</taxon>
        <taxon>Gunneridae</taxon>
        <taxon>Pentapetalae</taxon>
        <taxon>asterids</taxon>
        <taxon>lamiids</taxon>
        <taxon>Boraginales</taxon>
        <taxon>Boraginaceae</taxon>
        <taxon>Boraginoideae</taxon>
        <taxon>Lithospermeae</taxon>
        <taxon>Lithospermum</taxon>
    </lineage>
</organism>
<evidence type="ECO:0000313" key="2">
    <source>
        <dbReference type="Proteomes" id="UP001454036"/>
    </source>
</evidence>
<evidence type="ECO:0000313" key="1">
    <source>
        <dbReference type="EMBL" id="GAA0148528.1"/>
    </source>
</evidence>
<dbReference type="AlphaFoldDB" id="A0AAV3PBQ1"/>
<name>A0AAV3PBQ1_LITER</name>
<dbReference type="Proteomes" id="UP001454036">
    <property type="component" value="Unassembled WGS sequence"/>
</dbReference>
<protein>
    <submittedName>
        <fullName evidence="1">Uncharacterized protein</fullName>
    </submittedName>
</protein>
<gene>
    <name evidence="1" type="ORF">LIER_36742</name>
</gene>
<dbReference type="EMBL" id="BAABME010017040">
    <property type="protein sequence ID" value="GAA0148528.1"/>
    <property type="molecule type" value="Genomic_DNA"/>
</dbReference>